<name>L7M0H1_RHIPC</name>
<sequence>MLCFKHRSNAFSKGSIATCAECFVLTCSGCTQKECWHGSAQTTMQCLTCFAIVQANYFNITRRTRLHKIIS</sequence>
<reference evidence="1" key="2">
    <citation type="journal article" date="2015" name="J. Proteomics">
        <title>Sexual differences in the sialomes of the zebra tick, Rhipicephalus pulchellus.</title>
        <authorList>
            <person name="Tan A.W."/>
            <person name="Francischetti I.M."/>
            <person name="Slovak M."/>
            <person name="Kini R.M."/>
            <person name="Ribeiro J.M."/>
        </authorList>
    </citation>
    <scope>NUCLEOTIDE SEQUENCE</scope>
    <source>
        <tissue evidence="1">Salivary gland</tissue>
    </source>
</reference>
<organism evidence="1">
    <name type="scientific">Rhipicephalus pulchellus</name>
    <name type="common">Yellow backed tick</name>
    <name type="synonym">Dermacentor pulchellus</name>
    <dbReference type="NCBI Taxonomy" id="72859"/>
    <lineage>
        <taxon>Eukaryota</taxon>
        <taxon>Metazoa</taxon>
        <taxon>Ecdysozoa</taxon>
        <taxon>Arthropoda</taxon>
        <taxon>Chelicerata</taxon>
        <taxon>Arachnida</taxon>
        <taxon>Acari</taxon>
        <taxon>Parasitiformes</taxon>
        <taxon>Ixodida</taxon>
        <taxon>Ixodoidea</taxon>
        <taxon>Ixodidae</taxon>
        <taxon>Rhipicephalinae</taxon>
        <taxon>Rhipicephalus</taxon>
        <taxon>Rhipicephalus</taxon>
    </lineage>
</organism>
<dbReference type="AlphaFoldDB" id="L7M0H1"/>
<reference evidence="1" key="1">
    <citation type="submission" date="2012-11" db="EMBL/GenBank/DDBJ databases">
        <authorList>
            <person name="Lucero-Rivera Y.E."/>
            <person name="Tovar-Ramirez D."/>
        </authorList>
    </citation>
    <scope>NUCLEOTIDE SEQUENCE</scope>
    <source>
        <tissue evidence="1">Salivary gland</tissue>
    </source>
</reference>
<evidence type="ECO:0000313" key="1">
    <source>
        <dbReference type="EMBL" id="JAA56574.1"/>
    </source>
</evidence>
<proteinExistence type="evidence at transcript level"/>
<dbReference type="EMBL" id="GACK01008460">
    <property type="protein sequence ID" value="JAA56574.1"/>
    <property type="molecule type" value="mRNA"/>
</dbReference>
<accession>L7M0H1</accession>
<protein>
    <submittedName>
        <fullName evidence="1">Uncharacterized protein</fullName>
    </submittedName>
</protein>